<accession>A0A1B2HCF1</accession>
<dbReference type="AlphaFoldDB" id="A0A1B2HCF1"/>
<evidence type="ECO:0008006" key="3">
    <source>
        <dbReference type="Google" id="ProtNLM"/>
    </source>
</evidence>
<keyword evidence="2" id="KW-1185">Reference proteome</keyword>
<dbReference type="PANTHER" id="PTHR33361">
    <property type="entry name" value="GLR0591 PROTEIN"/>
    <property type="match status" value="1"/>
</dbReference>
<dbReference type="PANTHER" id="PTHR33361:SF2">
    <property type="entry name" value="DUF885 DOMAIN-CONTAINING PROTEIN"/>
    <property type="match status" value="1"/>
</dbReference>
<name>A0A1B2HCF1_9PSEU</name>
<dbReference type="Pfam" id="PF05960">
    <property type="entry name" value="DUF885"/>
    <property type="match status" value="1"/>
</dbReference>
<dbReference type="EMBL" id="CP016793">
    <property type="protein sequence ID" value="ANZ35398.1"/>
    <property type="molecule type" value="Genomic_DNA"/>
</dbReference>
<evidence type="ECO:0000313" key="1">
    <source>
        <dbReference type="EMBL" id="ANZ35398.1"/>
    </source>
</evidence>
<reference evidence="1 2" key="1">
    <citation type="submission" date="2016-07" db="EMBL/GenBank/DDBJ databases">
        <title>Complete genome sequence of the Lentzea guizhouensis DHS C013.</title>
        <authorList>
            <person name="Cao C."/>
        </authorList>
    </citation>
    <scope>NUCLEOTIDE SEQUENCE [LARGE SCALE GENOMIC DNA]</scope>
    <source>
        <strain evidence="1 2">DHS C013</strain>
    </source>
</reference>
<organism evidence="1 2">
    <name type="scientific">Lentzea guizhouensis</name>
    <dbReference type="NCBI Taxonomy" id="1586287"/>
    <lineage>
        <taxon>Bacteria</taxon>
        <taxon>Bacillati</taxon>
        <taxon>Actinomycetota</taxon>
        <taxon>Actinomycetes</taxon>
        <taxon>Pseudonocardiales</taxon>
        <taxon>Pseudonocardiaceae</taxon>
        <taxon>Lentzea</taxon>
    </lineage>
</organism>
<dbReference type="STRING" id="1586287.BBK82_04155"/>
<dbReference type="OrthoDB" id="9760040at2"/>
<gene>
    <name evidence="1" type="ORF">BBK82_04155</name>
</gene>
<evidence type="ECO:0000313" key="2">
    <source>
        <dbReference type="Proteomes" id="UP000093053"/>
    </source>
</evidence>
<protein>
    <recommendedName>
        <fullName evidence="3">DUF885 domain-containing protein</fullName>
    </recommendedName>
</protein>
<dbReference type="InterPro" id="IPR010281">
    <property type="entry name" value="DUF885"/>
</dbReference>
<dbReference type="KEGG" id="led:BBK82_04155"/>
<sequence>MKDSVTSLSDETFQAMMDWTPTFATMVGLPGWDDRLDDLGVDGHQALRARLADILSRVDTSDEDPVDKAVIRHQAESIITKIDARLVEHTVAAGLSAPVAGLLGLASQVDFSQRLGEVPRFLDQAATRLLNTDRKPVSRHIANGAAHLERFLASPRQEWEGEADLRPGFARFREVLLSLEGRPDEQAGLCWLPEGEQNYARLVRDYTTTSYTPAELHQLGLDLIARLREEYAEIGSRVWGTTDVPEIFRRLRTELLWDDENDMLTSAVEAVARAEAVAPQWFGRLPKAACEVRFVPEMDREVAPLAYYMDAALDGSRPGIYFLNPLGATVRSRTLSEVTAFHEATPGHHFQLTIAAETDLHNVRKFAFIDAYLEGWGLYTERLADEMGLYSSDEQRLGMLSLDAMRAGRLVVDTGMHALGWSRQQAVDYLRENTVMTAPEIDSEIDRYIETPGQALAYMVGRLEILRVRDEAATRLGDRFDIRAFHDLVLANGPVPLAALDSLVSAWTPSP</sequence>
<proteinExistence type="predicted"/>
<dbReference type="Proteomes" id="UP000093053">
    <property type="component" value="Chromosome"/>
</dbReference>